<proteinExistence type="inferred from homology"/>
<dbReference type="GO" id="GO:0006310">
    <property type="term" value="P:DNA recombination"/>
    <property type="evidence" value="ECO:0007669"/>
    <property type="project" value="UniProtKB-KW"/>
</dbReference>
<dbReference type="PROSITE" id="PS51900">
    <property type="entry name" value="CB"/>
    <property type="match status" value="1"/>
</dbReference>
<evidence type="ECO:0000256" key="3">
    <source>
        <dbReference type="ARBA" id="ARBA00023172"/>
    </source>
</evidence>
<dbReference type="RefSeq" id="WP_106299296.1">
    <property type="nucleotide sequence ID" value="NZ_PVWO01000001.1"/>
</dbReference>
<keyword evidence="2 4" id="KW-0238">DNA-binding</keyword>
<dbReference type="GO" id="GO:0003677">
    <property type="term" value="F:DNA binding"/>
    <property type="evidence" value="ECO:0007669"/>
    <property type="project" value="UniProtKB-UniRule"/>
</dbReference>
<dbReference type="InterPro" id="IPR050090">
    <property type="entry name" value="Tyrosine_recombinase_XerCD"/>
</dbReference>
<dbReference type="InterPro" id="IPR010998">
    <property type="entry name" value="Integrase_recombinase_N"/>
</dbReference>
<sequence>MPPLDELNPTATTSPSNIPSATPFVLDADELLAAFTNFLTFDVGSGGASAETIRTYWCEVRYYLLWCETNQLQPLTVTRDQIKIYRHHLVSQKYKPTTISLKLVAVSRMYDAAMEYRLLTINPVWGVKPPKQRSDPAERITYLTTAEAQALLQAPLAKPTSLKTLRDQLLLGIMTLEGARTMEVHRADIKDIVRGSMGAGITVTSKQQQRIVPLTPDLVDLLDRYLLARKKAGYSIAGITPLFINLYYRPRNLKASEEDYRLSRRGVRKIVDGYLKALNIKHGEGRTLSAHSLRHTAATLAIQSGASLRQVQDLLGHADPRTTAIYTHVGDRWLNNPALNLGINLNPD</sequence>
<protein>
    <submittedName>
        <fullName evidence="7">Integrase</fullName>
    </submittedName>
</protein>
<dbReference type="InterPro" id="IPR011010">
    <property type="entry name" value="DNA_brk_join_enz"/>
</dbReference>
<evidence type="ECO:0000256" key="1">
    <source>
        <dbReference type="ARBA" id="ARBA00008857"/>
    </source>
</evidence>
<feature type="domain" description="Tyr recombinase" evidence="5">
    <location>
        <begin position="138"/>
        <end position="339"/>
    </location>
</feature>
<dbReference type="PROSITE" id="PS51898">
    <property type="entry name" value="TYR_RECOMBINASE"/>
    <property type="match status" value="1"/>
</dbReference>
<comment type="caution">
    <text evidence="7">The sequence shown here is derived from an EMBL/GenBank/DDBJ whole genome shotgun (WGS) entry which is preliminary data.</text>
</comment>
<dbReference type="PANTHER" id="PTHR30349:SF41">
    <property type="entry name" value="INTEGRASE_RECOMBINASE PROTEIN MJ0367-RELATED"/>
    <property type="match status" value="1"/>
</dbReference>
<dbReference type="InterPro" id="IPR002104">
    <property type="entry name" value="Integrase_catalytic"/>
</dbReference>
<dbReference type="InterPro" id="IPR044068">
    <property type="entry name" value="CB"/>
</dbReference>
<keyword evidence="3" id="KW-0233">DNA recombination</keyword>
<comment type="similarity">
    <text evidence="1">Belongs to the 'phage' integrase family.</text>
</comment>
<evidence type="ECO:0000313" key="8">
    <source>
        <dbReference type="Proteomes" id="UP000238937"/>
    </source>
</evidence>
<dbReference type="EMBL" id="PVWO01000001">
    <property type="protein sequence ID" value="PSB59641.1"/>
    <property type="molecule type" value="Genomic_DNA"/>
</dbReference>
<organism evidence="7 8">
    <name type="scientific">Chamaesiphon polymorphus CCALA 037</name>
    <dbReference type="NCBI Taxonomy" id="2107692"/>
    <lineage>
        <taxon>Bacteria</taxon>
        <taxon>Bacillati</taxon>
        <taxon>Cyanobacteriota</taxon>
        <taxon>Cyanophyceae</taxon>
        <taxon>Gomontiellales</taxon>
        <taxon>Chamaesiphonaceae</taxon>
        <taxon>Chamaesiphon</taxon>
    </lineage>
</organism>
<dbReference type="InterPro" id="IPR013762">
    <property type="entry name" value="Integrase-like_cat_sf"/>
</dbReference>
<dbReference type="PANTHER" id="PTHR30349">
    <property type="entry name" value="PHAGE INTEGRASE-RELATED"/>
    <property type="match status" value="1"/>
</dbReference>
<dbReference type="Pfam" id="PF00589">
    <property type="entry name" value="Phage_integrase"/>
    <property type="match status" value="1"/>
</dbReference>
<dbReference type="OrthoDB" id="9784359at2"/>
<evidence type="ECO:0000259" key="5">
    <source>
        <dbReference type="PROSITE" id="PS51898"/>
    </source>
</evidence>
<gene>
    <name evidence="7" type="ORF">C7B77_00160</name>
</gene>
<dbReference type="SUPFAM" id="SSF56349">
    <property type="entry name" value="DNA breaking-rejoining enzymes"/>
    <property type="match status" value="1"/>
</dbReference>
<dbReference type="Gene3D" id="1.10.443.10">
    <property type="entry name" value="Intergrase catalytic core"/>
    <property type="match status" value="1"/>
</dbReference>
<dbReference type="Proteomes" id="UP000238937">
    <property type="component" value="Unassembled WGS sequence"/>
</dbReference>
<reference evidence="7 8" key="1">
    <citation type="submission" date="2018-03" db="EMBL/GenBank/DDBJ databases">
        <title>The ancient ancestry and fast evolution of plastids.</title>
        <authorList>
            <person name="Moore K.R."/>
            <person name="Magnabosco C."/>
            <person name="Momper L."/>
            <person name="Gold D.A."/>
            <person name="Bosak T."/>
            <person name="Fournier G.P."/>
        </authorList>
    </citation>
    <scope>NUCLEOTIDE SEQUENCE [LARGE SCALE GENOMIC DNA]</scope>
    <source>
        <strain evidence="7 8">CCALA 037</strain>
    </source>
</reference>
<evidence type="ECO:0000259" key="6">
    <source>
        <dbReference type="PROSITE" id="PS51900"/>
    </source>
</evidence>
<name>A0A2T1GNU3_9CYAN</name>
<feature type="domain" description="Core-binding (CB)" evidence="6">
    <location>
        <begin position="26"/>
        <end position="114"/>
    </location>
</feature>
<evidence type="ECO:0000313" key="7">
    <source>
        <dbReference type="EMBL" id="PSB59641.1"/>
    </source>
</evidence>
<dbReference type="GO" id="GO:0015074">
    <property type="term" value="P:DNA integration"/>
    <property type="evidence" value="ECO:0007669"/>
    <property type="project" value="InterPro"/>
</dbReference>
<evidence type="ECO:0000256" key="2">
    <source>
        <dbReference type="ARBA" id="ARBA00023125"/>
    </source>
</evidence>
<dbReference type="Gene3D" id="1.10.150.130">
    <property type="match status" value="1"/>
</dbReference>
<evidence type="ECO:0000256" key="4">
    <source>
        <dbReference type="PROSITE-ProRule" id="PRU01248"/>
    </source>
</evidence>
<keyword evidence="8" id="KW-1185">Reference proteome</keyword>
<accession>A0A2T1GNU3</accession>
<dbReference type="AlphaFoldDB" id="A0A2T1GNU3"/>